<organism evidence="1 2">
    <name type="scientific">Trichomalopsis sarcophagae</name>
    <dbReference type="NCBI Taxonomy" id="543379"/>
    <lineage>
        <taxon>Eukaryota</taxon>
        <taxon>Metazoa</taxon>
        <taxon>Ecdysozoa</taxon>
        <taxon>Arthropoda</taxon>
        <taxon>Hexapoda</taxon>
        <taxon>Insecta</taxon>
        <taxon>Pterygota</taxon>
        <taxon>Neoptera</taxon>
        <taxon>Endopterygota</taxon>
        <taxon>Hymenoptera</taxon>
        <taxon>Apocrita</taxon>
        <taxon>Proctotrupomorpha</taxon>
        <taxon>Chalcidoidea</taxon>
        <taxon>Pteromalidae</taxon>
        <taxon>Pteromalinae</taxon>
        <taxon>Trichomalopsis</taxon>
    </lineage>
</organism>
<keyword evidence="2" id="KW-1185">Reference proteome</keyword>
<dbReference type="AlphaFoldDB" id="A0A232EIX0"/>
<dbReference type="EMBL" id="NNAY01004142">
    <property type="protein sequence ID" value="OXU18310.1"/>
    <property type="molecule type" value="Genomic_DNA"/>
</dbReference>
<comment type="caution">
    <text evidence="1">The sequence shown here is derived from an EMBL/GenBank/DDBJ whole genome shotgun (WGS) entry which is preliminary data.</text>
</comment>
<evidence type="ECO:0000313" key="1">
    <source>
        <dbReference type="EMBL" id="OXU18310.1"/>
    </source>
</evidence>
<gene>
    <name evidence="1" type="ORF">TSAR_004935</name>
</gene>
<dbReference type="Proteomes" id="UP000215335">
    <property type="component" value="Unassembled WGS sequence"/>
</dbReference>
<name>A0A232EIX0_9HYME</name>
<reference evidence="1 2" key="1">
    <citation type="journal article" date="2017" name="Curr. Biol.">
        <title>The Evolution of Venom by Co-option of Single-Copy Genes.</title>
        <authorList>
            <person name="Martinson E.O."/>
            <person name="Mrinalini"/>
            <person name="Kelkar Y.D."/>
            <person name="Chang C.H."/>
            <person name="Werren J.H."/>
        </authorList>
    </citation>
    <scope>NUCLEOTIDE SEQUENCE [LARGE SCALE GENOMIC DNA]</scope>
    <source>
        <strain evidence="1 2">Alberta</strain>
        <tissue evidence="1">Whole body</tissue>
    </source>
</reference>
<sequence>SHLCKLSPEPKARVSKARYGLFNFPPVVEILFLFTPAPKMHIPFQAPGRECGIFGAGVKKKHLFLYNEKCEHQYKSKKCVRSSNHVFLENVRMDVCVCIPQYFWNY</sequence>
<protein>
    <submittedName>
        <fullName evidence="1">Uncharacterized protein</fullName>
    </submittedName>
</protein>
<feature type="non-terminal residue" evidence="1">
    <location>
        <position position="1"/>
    </location>
</feature>
<accession>A0A232EIX0</accession>
<evidence type="ECO:0000313" key="2">
    <source>
        <dbReference type="Proteomes" id="UP000215335"/>
    </source>
</evidence>
<proteinExistence type="predicted"/>